<gene>
    <name evidence="2" type="ORF">kam1_1832</name>
</gene>
<dbReference type="PROSITE" id="PS51257">
    <property type="entry name" value="PROKAR_LIPOPROTEIN"/>
    <property type="match status" value="1"/>
</dbReference>
<dbReference type="KEGG" id="mkc:kam1_1832"/>
<dbReference type="RefSeq" id="WP_235276888.1">
    <property type="nucleotide sequence ID" value="NZ_JQNX01000002.1"/>
</dbReference>
<evidence type="ECO:0000313" key="2">
    <source>
        <dbReference type="EMBL" id="QDQ43046.1"/>
    </source>
</evidence>
<dbReference type="Pfam" id="PF00535">
    <property type="entry name" value="Glycos_transf_2"/>
    <property type="match status" value="1"/>
</dbReference>
<dbReference type="PANTHER" id="PTHR43179">
    <property type="entry name" value="RHAMNOSYLTRANSFERASE WBBL"/>
    <property type="match status" value="1"/>
</dbReference>
<organism evidence="2 3">
    <name type="scientific">Methylacidiphilum kamchatkense Kam1</name>
    <dbReference type="NCBI Taxonomy" id="1202785"/>
    <lineage>
        <taxon>Bacteria</taxon>
        <taxon>Pseudomonadati</taxon>
        <taxon>Verrucomicrobiota</taxon>
        <taxon>Methylacidiphilae</taxon>
        <taxon>Methylacidiphilales</taxon>
        <taxon>Methylacidiphilaceae</taxon>
        <taxon>Methylacidiphilum (ex Ratnadevi et al. 2023)</taxon>
    </lineage>
</organism>
<reference evidence="3" key="1">
    <citation type="submission" date="2019-03" db="EMBL/GenBank/DDBJ databases">
        <title>Complete genome of Methylacidiphilum kamchatkense Kam1.</title>
        <authorList>
            <person name="Kruse T."/>
            <person name="Murarilal Ratnadevi C."/>
            <person name="Erikstad H.-A."/>
            <person name="Birkeland N.-K."/>
        </authorList>
    </citation>
    <scope>NUCLEOTIDE SEQUENCE [LARGE SCALE GENOMIC DNA]</scope>
    <source>
        <strain evidence="3">kam1</strain>
    </source>
</reference>
<dbReference type="InterPro" id="IPR001173">
    <property type="entry name" value="Glyco_trans_2-like"/>
</dbReference>
<accession>A0A516TP79</accession>
<feature type="domain" description="Glycosyltransferase 2-like" evidence="1">
    <location>
        <begin position="15"/>
        <end position="194"/>
    </location>
</feature>
<dbReference type="STRING" id="1202785.A946_03195"/>
<sequence>MEEILGKPAMNANLSIIIVSCNTQLLLHEALLSIEKSQDSLPKLVIVFDNGSKDGTEEMIKKFFPWVLYLRSETNLGFAKAVNAAATYAQGDYLLLLNSDARLEADSIRQAISWMETHTECAVCGAQLLNEDGTLQNSIANFPTLLTELGNKSLLRKLFPKKFPGKENKPKNPQAVESVIGAFFLVRKKIWDELGGLDERFFFFFEETDFCFRVIQKGYQVYHLPQVKVWHGQGKTAKTVLAEARIEYWKSRYRYFEIHHSYPEFLLLKIGLLLRLSFSLLFESLLYLLTLGRRNSERLRISYKIALWHLKGMPENMGLSKS</sequence>
<evidence type="ECO:0000259" key="1">
    <source>
        <dbReference type="Pfam" id="PF00535"/>
    </source>
</evidence>
<dbReference type="Proteomes" id="UP000315925">
    <property type="component" value="Chromosome"/>
</dbReference>
<protein>
    <recommendedName>
        <fullName evidence="1">Glycosyltransferase 2-like domain-containing protein</fullName>
    </recommendedName>
</protein>
<dbReference type="InterPro" id="IPR029044">
    <property type="entry name" value="Nucleotide-diphossugar_trans"/>
</dbReference>
<dbReference type="PANTHER" id="PTHR43179:SF7">
    <property type="entry name" value="RHAMNOSYLTRANSFERASE WBBL"/>
    <property type="match status" value="1"/>
</dbReference>
<dbReference type="AlphaFoldDB" id="A0A516TP79"/>
<name>A0A516TP79_9BACT</name>
<proteinExistence type="predicted"/>
<dbReference type="Gene3D" id="3.90.550.10">
    <property type="entry name" value="Spore Coat Polysaccharide Biosynthesis Protein SpsA, Chain A"/>
    <property type="match status" value="1"/>
</dbReference>
<dbReference type="SUPFAM" id="SSF53448">
    <property type="entry name" value="Nucleotide-diphospho-sugar transferases"/>
    <property type="match status" value="1"/>
</dbReference>
<dbReference type="EMBL" id="CP037899">
    <property type="protein sequence ID" value="QDQ43046.1"/>
    <property type="molecule type" value="Genomic_DNA"/>
</dbReference>
<evidence type="ECO:0000313" key="3">
    <source>
        <dbReference type="Proteomes" id="UP000315925"/>
    </source>
</evidence>